<sequence>MIDASHSVLLADFSCTKLLAASIGHSRRQCGQRRTIETQGILLLAPAIRHRAAWDAEVSPARDRPEAFLEDAAFLSIDSLATEVPHPEYFQQYEHESVLLRC</sequence>
<accession>A0ABP0IZX7</accession>
<evidence type="ECO:0000313" key="1">
    <source>
        <dbReference type="EMBL" id="CAK9007628.1"/>
    </source>
</evidence>
<keyword evidence="2" id="KW-1185">Reference proteome</keyword>
<dbReference type="EMBL" id="CAXAMN010004091">
    <property type="protein sequence ID" value="CAK9007628.1"/>
    <property type="molecule type" value="Genomic_DNA"/>
</dbReference>
<dbReference type="Proteomes" id="UP001642484">
    <property type="component" value="Unassembled WGS sequence"/>
</dbReference>
<organism evidence="1 2">
    <name type="scientific">Durusdinium trenchii</name>
    <dbReference type="NCBI Taxonomy" id="1381693"/>
    <lineage>
        <taxon>Eukaryota</taxon>
        <taxon>Sar</taxon>
        <taxon>Alveolata</taxon>
        <taxon>Dinophyceae</taxon>
        <taxon>Suessiales</taxon>
        <taxon>Symbiodiniaceae</taxon>
        <taxon>Durusdinium</taxon>
    </lineage>
</organism>
<name>A0ABP0IZX7_9DINO</name>
<comment type="caution">
    <text evidence="1">The sequence shown here is derived from an EMBL/GenBank/DDBJ whole genome shotgun (WGS) entry which is preliminary data.</text>
</comment>
<proteinExistence type="predicted"/>
<reference evidence="1 2" key="1">
    <citation type="submission" date="2024-02" db="EMBL/GenBank/DDBJ databases">
        <authorList>
            <person name="Chen Y."/>
            <person name="Shah S."/>
            <person name="Dougan E. K."/>
            <person name="Thang M."/>
            <person name="Chan C."/>
        </authorList>
    </citation>
    <scope>NUCLEOTIDE SEQUENCE [LARGE SCALE GENOMIC DNA]</scope>
</reference>
<protein>
    <submittedName>
        <fullName evidence="1">Uncharacterized protein</fullName>
    </submittedName>
</protein>
<gene>
    <name evidence="1" type="ORF">CCMP2556_LOCUS8925</name>
</gene>
<evidence type="ECO:0000313" key="2">
    <source>
        <dbReference type="Proteomes" id="UP001642484"/>
    </source>
</evidence>